<keyword evidence="6" id="KW-0378">Hydrolase</keyword>
<dbReference type="GO" id="GO:0051539">
    <property type="term" value="F:4 iron, 4 sulfur cluster binding"/>
    <property type="evidence" value="ECO:0007669"/>
    <property type="project" value="UniProtKB-KW"/>
</dbReference>
<evidence type="ECO:0000256" key="1">
    <source>
        <dbReference type="ARBA" id="ARBA00022485"/>
    </source>
</evidence>
<keyword evidence="6" id="KW-0255">Endonuclease</keyword>
<comment type="caution">
    <text evidence="6">The sequence shown here is derived from an EMBL/GenBank/DDBJ whole genome shotgun (WGS) entry which is preliminary data.</text>
</comment>
<dbReference type="PANTHER" id="PTHR10359">
    <property type="entry name" value="A/G-SPECIFIC ADENINE GLYCOSYLASE/ENDONUCLEASE III"/>
    <property type="match status" value="1"/>
</dbReference>
<dbReference type="GO" id="GO:0004519">
    <property type="term" value="F:endonuclease activity"/>
    <property type="evidence" value="ECO:0007669"/>
    <property type="project" value="UniProtKB-KW"/>
</dbReference>
<evidence type="ECO:0000256" key="3">
    <source>
        <dbReference type="ARBA" id="ARBA00023004"/>
    </source>
</evidence>
<dbReference type="EMBL" id="BLAB01000001">
    <property type="protein sequence ID" value="GER93297.1"/>
    <property type="molecule type" value="Genomic_DNA"/>
</dbReference>
<reference evidence="6" key="1">
    <citation type="submission" date="2019-10" db="EMBL/GenBank/DDBJ databases">
        <title>Metagenomic sequencing of thiosulfate-disproportionating enrichment culture.</title>
        <authorList>
            <person name="Umezawa K."/>
            <person name="Kojima H."/>
            <person name="Fukui M."/>
        </authorList>
    </citation>
    <scope>NUCLEOTIDE SEQUENCE</scope>
    <source>
        <strain evidence="6">45J</strain>
    </source>
</reference>
<dbReference type="GO" id="GO:0006284">
    <property type="term" value="P:base-excision repair"/>
    <property type="evidence" value="ECO:0007669"/>
    <property type="project" value="InterPro"/>
</dbReference>
<dbReference type="Gene3D" id="1.10.1670.10">
    <property type="entry name" value="Helix-hairpin-Helix base-excision DNA repair enzymes (C-terminal)"/>
    <property type="match status" value="1"/>
</dbReference>
<proteinExistence type="predicted"/>
<dbReference type="InterPro" id="IPR003265">
    <property type="entry name" value="HhH-GPD_domain"/>
</dbReference>
<dbReference type="PIRSF" id="PIRSF001435">
    <property type="entry name" value="Nth"/>
    <property type="match status" value="1"/>
</dbReference>
<dbReference type="InterPro" id="IPR023170">
    <property type="entry name" value="HhH_base_excis_C"/>
</dbReference>
<keyword evidence="1" id="KW-0004">4Fe-4S</keyword>
<evidence type="ECO:0000313" key="6">
    <source>
        <dbReference type="EMBL" id="GER93297.1"/>
    </source>
</evidence>
<evidence type="ECO:0000256" key="2">
    <source>
        <dbReference type="ARBA" id="ARBA00022723"/>
    </source>
</evidence>
<organism evidence="6">
    <name type="scientific">hot springs metagenome</name>
    <dbReference type="NCBI Taxonomy" id="433727"/>
    <lineage>
        <taxon>unclassified sequences</taxon>
        <taxon>metagenomes</taxon>
        <taxon>ecological metagenomes</taxon>
    </lineage>
</organism>
<evidence type="ECO:0000259" key="5">
    <source>
        <dbReference type="SMART" id="SM00478"/>
    </source>
</evidence>
<accession>A0A5J4L3C9</accession>
<dbReference type="Gene3D" id="1.10.340.30">
    <property type="entry name" value="Hypothetical protein, domain 2"/>
    <property type="match status" value="1"/>
</dbReference>
<dbReference type="AlphaFoldDB" id="A0A5J4L3C9"/>
<dbReference type="GO" id="GO:0046872">
    <property type="term" value="F:metal ion binding"/>
    <property type="evidence" value="ECO:0007669"/>
    <property type="project" value="UniProtKB-KW"/>
</dbReference>
<feature type="domain" description="HhH-GPD" evidence="5">
    <location>
        <begin position="35"/>
        <end position="191"/>
    </location>
</feature>
<dbReference type="Pfam" id="PF00730">
    <property type="entry name" value="HhH-GPD"/>
    <property type="match status" value="1"/>
</dbReference>
<dbReference type="SUPFAM" id="SSF48150">
    <property type="entry name" value="DNA-glycosylase"/>
    <property type="match status" value="1"/>
</dbReference>
<keyword evidence="2" id="KW-0479">Metal-binding</keyword>
<keyword evidence="3" id="KW-0408">Iron</keyword>
<keyword evidence="4" id="KW-0411">Iron-sulfur</keyword>
<name>A0A5J4L3C9_9ZZZZ</name>
<dbReference type="SMART" id="SM00478">
    <property type="entry name" value="ENDO3c"/>
    <property type="match status" value="1"/>
</dbReference>
<keyword evidence="6" id="KW-0540">Nuclease</keyword>
<dbReference type="InterPro" id="IPR011257">
    <property type="entry name" value="DNA_glycosylase"/>
</dbReference>
<gene>
    <name evidence="6" type="ORF">A45J_1034</name>
</gene>
<protein>
    <submittedName>
        <fullName evidence="6">Endonuclease</fullName>
    </submittedName>
</protein>
<sequence>MKPLAKIYNKLYSFYGPQCWWPGDTPFEIAVGAILTQNTNWGNVEKAIKNLKNARALSVKALHELPLHEIALLIKPAGYFNVKAKRLKSFVDFLVKNFNSSMEKMKKEDMESIRKKLLDVHGIGPETADSILLYALNKPVFVIDAYTKRVLSRHKILDYDASYTEYQNLFHKELDEDIQMFNEYHALFVRIGKDFCKPRPLCERCPLSDF</sequence>
<dbReference type="PANTHER" id="PTHR10359:SF19">
    <property type="entry name" value="DNA REPAIR GLYCOSYLASE MJ1434-RELATED"/>
    <property type="match status" value="1"/>
</dbReference>
<evidence type="ECO:0000256" key="4">
    <source>
        <dbReference type="ARBA" id="ARBA00023014"/>
    </source>
</evidence>
<dbReference type="CDD" id="cd00056">
    <property type="entry name" value="ENDO3c"/>
    <property type="match status" value="1"/>
</dbReference>